<sequence length="195" mass="21856">MMATTSEPHSNPQTFTLHQDKYFAPWWVAKHTTELCIRRIFSKIGSEYLSSRQVHVLGSNSSRYVHVLSSNKSRHVHVLGSNSSRYVHVLSSNKSRLVHVLGSNSSRHVHVLGSNSSRSVVSYLTRLSSELCNVIRLISLGLLDPLKRVEVSTENLSVLFQADIIKICMGLSYINDLPRIHGHPVLMKITIKASS</sequence>
<dbReference type="EMBL" id="BGPR01000333">
    <property type="protein sequence ID" value="GBM13724.1"/>
    <property type="molecule type" value="Genomic_DNA"/>
</dbReference>
<evidence type="ECO:0000313" key="2">
    <source>
        <dbReference type="Proteomes" id="UP000499080"/>
    </source>
</evidence>
<dbReference type="AlphaFoldDB" id="A0A4Y2DCY4"/>
<accession>A0A4Y2DCY4</accession>
<keyword evidence="2" id="KW-1185">Reference proteome</keyword>
<name>A0A4Y2DCY4_ARAVE</name>
<proteinExistence type="predicted"/>
<reference evidence="1 2" key="1">
    <citation type="journal article" date="2019" name="Sci. Rep.">
        <title>Orb-weaving spider Araneus ventricosus genome elucidates the spidroin gene catalogue.</title>
        <authorList>
            <person name="Kono N."/>
            <person name="Nakamura H."/>
            <person name="Ohtoshi R."/>
            <person name="Moran D.A.P."/>
            <person name="Shinohara A."/>
            <person name="Yoshida Y."/>
            <person name="Fujiwara M."/>
            <person name="Mori M."/>
            <person name="Tomita M."/>
            <person name="Arakawa K."/>
        </authorList>
    </citation>
    <scope>NUCLEOTIDE SEQUENCE [LARGE SCALE GENOMIC DNA]</scope>
</reference>
<gene>
    <name evidence="1" type="ORF">AVEN_89991_1</name>
</gene>
<organism evidence="1 2">
    <name type="scientific">Araneus ventricosus</name>
    <name type="common">Orbweaver spider</name>
    <name type="synonym">Epeira ventricosa</name>
    <dbReference type="NCBI Taxonomy" id="182803"/>
    <lineage>
        <taxon>Eukaryota</taxon>
        <taxon>Metazoa</taxon>
        <taxon>Ecdysozoa</taxon>
        <taxon>Arthropoda</taxon>
        <taxon>Chelicerata</taxon>
        <taxon>Arachnida</taxon>
        <taxon>Araneae</taxon>
        <taxon>Araneomorphae</taxon>
        <taxon>Entelegynae</taxon>
        <taxon>Araneoidea</taxon>
        <taxon>Araneidae</taxon>
        <taxon>Araneus</taxon>
    </lineage>
</organism>
<comment type="caution">
    <text evidence="1">The sequence shown here is derived from an EMBL/GenBank/DDBJ whole genome shotgun (WGS) entry which is preliminary data.</text>
</comment>
<dbReference type="Proteomes" id="UP000499080">
    <property type="component" value="Unassembled WGS sequence"/>
</dbReference>
<protein>
    <submittedName>
        <fullName evidence="1">Uncharacterized protein</fullName>
    </submittedName>
</protein>
<evidence type="ECO:0000313" key="1">
    <source>
        <dbReference type="EMBL" id="GBM13724.1"/>
    </source>
</evidence>